<gene>
    <name evidence="4" type="ORF">FHR99_002222</name>
</gene>
<accession>A0A7W4Z7J0</accession>
<dbReference type="CDD" id="cd05233">
    <property type="entry name" value="SDR_c"/>
    <property type="match status" value="1"/>
</dbReference>
<dbReference type="SUPFAM" id="SSF51735">
    <property type="entry name" value="NAD(P)-binding Rossmann-fold domains"/>
    <property type="match status" value="1"/>
</dbReference>
<dbReference type="RefSeq" id="WP_183410705.1">
    <property type="nucleotide sequence ID" value="NZ_JACHWY010000002.1"/>
</dbReference>
<dbReference type="PRINTS" id="PR00080">
    <property type="entry name" value="SDRFAMILY"/>
</dbReference>
<evidence type="ECO:0000256" key="1">
    <source>
        <dbReference type="ARBA" id="ARBA00006484"/>
    </source>
</evidence>
<dbReference type="PANTHER" id="PTHR24321">
    <property type="entry name" value="DEHYDROGENASES, SHORT CHAIN"/>
    <property type="match status" value="1"/>
</dbReference>
<dbReference type="AlphaFoldDB" id="A0A7W4Z7J0"/>
<name>A0A7W4Z7J0_9GAMM</name>
<evidence type="ECO:0000313" key="5">
    <source>
        <dbReference type="Proteomes" id="UP000537130"/>
    </source>
</evidence>
<protein>
    <submittedName>
        <fullName evidence="4">NAD(P)-dependent dehydrogenase (Short-subunit alcohol dehydrogenase family)</fullName>
    </submittedName>
</protein>
<evidence type="ECO:0000313" key="4">
    <source>
        <dbReference type="EMBL" id="MBB3047956.1"/>
    </source>
</evidence>
<reference evidence="4 5" key="1">
    <citation type="submission" date="2020-08" db="EMBL/GenBank/DDBJ databases">
        <title>Genomic Encyclopedia of Type Strains, Phase III (KMG-III): the genomes of soil and plant-associated and newly described type strains.</title>
        <authorList>
            <person name="Whitman W."/>
        </authorList>
    </citation>
    <scope>NUCLEOTIDE SEQUENCE [LARGE SCALE GENOMIC DNA]</scope>
    <source>
        <strain evidence="4 5">CECT 8654</strain>
    </source>
</reference>
<evidence type="ECO:0000256" key="3">
    <source>
        <dbReference type="RuleBase" id="RU000363"/>
    </source>
</evidence>
<dbReference type="Gene3D" id="3.40.50.720">
    <property type="entry name" value="NAD(P)-binding Rossmann-like Domain"/>
    <property type="match status" value="1"/>
</dbReference>
<dbReference type="EMBL" id="JACHWY010000002">
    <property type="protein sequence ID" value="MBB3047956.1"/>
    <property type="molecule type" value="Genomic_DNA"/>
</dbReference>
<dbReference type="InterPro" id="IPR002347">
    <property type="entry name" value="SDR_fam"/>
</dbReference>
<dbReference type="InterPro" id="IPR036291">
    <property type="entry name" value="NAD(P)-bd_dom_sf"/>
</dbReference>
<dbReference type="GO" id="GO:0016491">
    <property type="term" value="F:oxidoreductase activity"/>
    <property type="evidence" value="ECO:0007669"/>
    <property type="project" value="UniProtKB-KW"/>
</dbReference>
<comment type="caution">
    <text evidence="4">The sequence shown here is derived from an EMBL/GenBank/DDBJ whole genome shotgun (WGS) entry which is preliminary data.</text>
</comment>
<organism evidence="4 5">
    <name type="scientific">Litorivivens lipolytica</name>
    <dbReference type="NCBI Taxonomy" id="1524264"/>
    <lineage>
        <taxon>Bacteria</taxon>
        <taxon>Pseudomonadati</taxon>
        <taxon>Pseudomonadota</taxon>
        <taxon>Gammaproteobacteria</taxon>
        <taxon>Litorivivens</taxon>
    </lineage>
</organism>
<dbReference type="Proteomes" id="UP000537130">
    <property type="component" value="Unassembled WGS sequence"/>
</dbReference>
<dbReference type="PRINTS" id="PR00081">
    <property type="entry name" value="GDHRDH"/>
</dbReference>
<proteinExistence type="inferred from homology"/>
<evidence type="ECO:0000256" key="2">
    <source>
        <dbReference type="ARBA" id="ARBA00023002"/>
    </source>
</evidence>
<dbReference type="Pfam" id="PF00106">
    <property type="entry name" value="adh_short"/>
    <property type="match status" value="1"/>
</dbReference>
<keyword evidence="5" id="KW-1185">Reference proteome</keyword>
<dbReference type="PANTHER" id="PTHR24321:SF14">
    <property type="entry name" value="SHORT-CHAIN TYPE DEHYDROGENASE_REDUCTASE BLR2146-RELATED"/>
    <property type="match status" value="1"/>
</dbReference>
<comment type="similarity">
    <text evidence="1 3">Belongs to the short-chain dehydrogenases/reductases (SDR) family.</text>
</comment>
<keyword evidence="2" id="KW-0560">Oxidoreductase</keyword>
<sequence>MQDFNGKVAVVTGGASGIGKALVGALLDEGAKVVIGDVEQKALDVVLSELNGRGEVSGVVTDVSNPDSVEALAEQVFKQYGECNLLFNNAGVAAPSLNIWETKPNDWKWVHGVNVMGVVHGIQSFVPRMIASGKEGHVINTSSGDGGISPLPYQSVYASSKAAVSCITECLAAQLVTENTNLRASIFYPSGGVLATGIWTTERNRPKDLAVEREPVHVPSVEEFKEAANAAGMELNFQDLDELARFTLQGVKEQRVIIMLNSEESVATLRDRADRYERFELPIDLAAVPQM</sequence>